<dbReference type="GO" id="GO:0000036">
    <property type="term" value="F:acyl carrier activity"/>
    <property type="evidence" value="ECO:0007669"/>
    <property type="project" value="TreeGrafter"/>
</dbReference>
<dbReference type="SUPFAM" id="SSF47336">
    <property type="entry name" value="ACP-like"/>
    <property type="match status" value="1"/>
</dbReference>
<keyword evidence="1" id="KW-0596">Phosphopantetheine</keyword>
<sequence length="75" mass="8542">MNIEDRVLNSVKGVLDKRPEVTLDSRLLEDLLVDSLDKLMILSAIEDEFGLEIEEKFADVHTVKDIVVKLKARGY</sequence>
<evidence type="ECO:0000313" key="9">
    <source>
        <dbReference type="Proteomes" id="UP000198656"/>
    </source>
</evidence>
<dbReference type="Proteomes" id="UP000198656">
    <property type="component" value="Unassembled WGS sequence"/>
</dbReference>
<dbReference type="InterPro" id="IPR009081">
    <property type="entry name" value="PP-bd_ACP"/>
</dbReference>
<evidence type="ECO:0000256" key="6">
    <source>
        <dbReference type="ARBA" id="ARBA00023160"/>
    </source>
</evidence>
<dbReference type="PANTHER" id="PTHR20863:SF76">
    <property type="entry name" value="CARRIER DOMAIN-CONTAINING PROTEIN"/>
    <property type="match status" value="1"/>
</dbReference>
<dbReference type="Pfam" id="PF00550">
    <property type="entry name" value="PP-binding"/>
    <property type="match status" value="1"/>
</dbReference>
<keyword evidence="6" id="KW-0275">Fatty acid biosynthesis</keyword>
<dbReference type="PROSITE" id="PS50075">
    <property type="entry name" value="CARRIER"/>
    <property type="match status" value="1"/>
</dbReference>
<dbReference type="PANTHER" id="PTHR20863">
    <property type="entry name" value="ACYL CARRIER PROTEIN"/>
    <property type="match status" value="1"/>
</dbReference>
<dbReference type="Gene3D" id="1.10.1200.10">
    <property type="entry name" value="ACP-like"/>
    <property type="match status" value="1"/>
</dbReference>
<keyword evidence="4" id="KW-0276">Fatty acid metabolism</keyword>
<keyword evidence="3" id="KW-0597">Phosphoprotein</keyword>
<reference evidence="9" key="1">
    <citation type="submission" date="2016-10" db="EMBL/GenBank/DDBJ databases">
        <authorList>
            <person name="Varghese N."/>
            <person name="Submissions S."/>
        </authorList>
    </citation>
    <scope>NUCLEOTIDE SEQUENCE [LARGE SCALE GENOMIC DNA]</scope>
    <source>
        <strain evidence="9">DSM 8344</strain>
    </source>
</reference>
<evidence type="ECO:0000256" key="1">
    <source>
        <dbReference type="ARBA" id="ARBA00022450"/>
    </source>
</evidence>
<keyword evidence="2" id="KW-0444">Lipid biosynthesis</keyword>
<gene>
    <name evidence="8" type="ORF">SAMN05443529_10899</name>
</gene>
<dbReference type="GO" id="GO:0000035">
    <property type="term" value="F:acyl binding"/>
    <property type="evidence" value="ECO:0007669"/>
    <property type="project" value="TreeGrafter"/>
</dbReference>
<proteinExistence type="predicted"/>
<keyword evidence="5" id="KW-0443">Lipid metabolism</keyword>
<name>A0A1G7YLX1_9FIRM</name>
<keyword evidence="8" id="KW-0830">Ubiquinone</keyword>
<dbReference type="InterPro" id="IPR003231">
    <property type="entry name" value="ACP"/>
</dbReference>
<keyword evidence="9" id="KW-1185">Reference proteome</keyword>
<dbReference type="STRING" id="1121419.SAMN05443529_10899"/>
<organism evidence="8 9">
    <name type="scientific">Desulfosporosinus hippei DSM 8344</name>
    <dbReference type="NCBI Taxonomy" id="1121419"/>
    <lineage>
        <taxon>Bacteria</taxon>
        <taxon>Bacillati</taxon>
        <taxon>Bacillota</taxon>
        <taxon>Clostridia</taxon>
        <taxon>Eubacteriales</taxon>
        <taxon>Desulfitobacteriaceae</taxon>
        <taxon>Desulfosporosinus</taxon>
    </lineage>
</organism>
<evidence type="ECO:0000256" key="5">
    <source>
        <dbReference type="ARBA" id="ARBA00023098"/>
    </source>
</evidence>
<dbReference type="InterPro" id="IPR036736">
    <property type="entry name" value="ACP-like_sf"/>
</dbReference>
<evidence type="ECO:0000256" key="3">
    <source>
        <dbReference type="ARBA" id="ARBA00022553"/>
    </source>
</evidence>
<accession>A0A1G7YLX1</accession>
<dbReference type="AlphaFoldDB" id="A0A1G7YLX1"/>
<evidence type="ECO:0000313" key="8">
    <source>
        <dbReference type="EMBL" id="SDG97503.1"/>
    </source>
</evidence>
<evidence type="ECO:0000259" key="7">
    <source>
        <dbReference type="PROSITE" id="PS50075"/>
    </source>
</evidence>
<evidence type="ECO:0000256" key="2">
    <source>
        <dbReference type="ARBA" id="ARBA00022516"/>
    </source>
</evidence>
<evidence type="ECO:0000256" key="4">
    <source>
        <dbReference type="ARBA" id="ARBA00022832"/>
    </source>
</evidence>
<dbReference type="OrthoDB" id="9804551at2"/>
<protein>
    <submittedName>
        <fullName evidence="8">Acyl carrier protein/NADH dehydrogenase (Ubiquinone) 1 alpha/beta subcomplex 1</fullName>
    </submittedName>
</protein>
<feature type="domain" description="Carrier" evidence="7">
    <location>
        <begin position="1"/>
        <end position="75"/>
    </location>
</feature>
<dbReference type="EMBL" id="FNCP01000008">
    <property type="protein sequence ID" value="SDG97503.1"/>
    <property type="molecule type" value="Genomic_DNA"/>
</dbReference>
<dbReference type="RefSeq" id="WP_092332452.1">
    <property type="nucleotide sequence ID" value="NZ_FNCP01000008.1"/>
</dbReference>